<dbReference type="PANTHER" id="PTHR33376:SF2">
    <property type="entry name" value="DICARBOXYLATE-BINDING PERIPLASMIC PROTEIN"/>
    <property type="match status" value="1"/>
</dbReference>
<feature type="chain" id="PRO_5047440012" evidence="2">
    <location>
        <begin position="19"/>
        <end position="335"/>
    </location>
</feature>
<dbReference type="InterPro" id="IPR004682">
    <property type="entry name" value="TRAP_DctP"/>
</dbReference>
<accession>A0ABQ6IW89</accession>
<sequence length="335" mass="36337">MWTVLVAALLLLGVTACAGRGAGRSEDATPQNPLVLTLAHSLGDTHVTSTALQDFADRVKNDSGGRITVRIHPNGQLGSETEVLEQLMAGVVDMTRVSAPGLATVEEGYHAFGLPYLFEDAESYRRAMTSPGMREFFASTADKGFVGLTYYTSGARSFYTVDRPIRRPQDLKGLKIRVQDMRSQTDMVSTLGGTPVVMPLGETYTALQTGIVDGAESNETVLTQSKHGEVAKTFSVNEHTRIPDVLVIGTPVLERLSAEDQKLLTDAAAASTEAHTKAWEAETQKAIEEARGMGVTFVEDVDTRAFREATRPLVDRYRQEYPGVARVLESISAAR</sequence>
<gene>
    <name evidence="3" type="ORF">GCM10025883_29980</name>
</gene>
<keyword evidence="1 2" id="KW-0732">Signal</keyword>
<dbReference type="PIRSF" id="PIRSF006470">
    <property type="entry name" value="DctB"/>
    <property type="match status" value="1"/>
</dbReference>
<proteinExistence type="predicted"/>
<dbReference type="Pfam" id="PF03480">
    <property type="entry name" value="DctP"/>
    <property type="match status" value="1"/>
</dbReference>
<dbReference type="Proteomes" id="UP001157126">
    <property type="component" value="Unassembled WGS sequence"/>
</dbReference>
<organism evidence="3 4">
    <name type="scientific">Mobilicoccus caccae</name>
    <dbReference type="NCBI Taxonomy" id="1859295"/>
    <lineage>
        <taxon>Bacteria</taxon>
        <taxon>Bacillati</taxon>
        <taxon>Actinomycetota</taxon>
        <taxon>Actinomycetes</taxon>
        <taxon>Micrococcales</taxon>
        <taxon>Dermatophilaceae</taxon>
        <taxon>Mobilicoccus</taxon>
    </lineage>
</organism>
<dbReference type="InterPro" id="IPR018389">
    <property type="entry name" value="DctP_fam"/>
</dbReference>
<evidence type="ECO:0000256" key="2">
    <source>
        <dbReference type="SAM" id="SignalP"/>
    </source>
</evidence>
<dbReference type="CDD" id="cd13671">
    <property type="entry name" value="PBP2_TRAP_SBP_like_3"/>
    <property type="match status" value="1"/>
</dbReference>
<evidence type="ECO:0000313" key="3">
    <source>
        <dbReference type="EMBL" id="GMA40953.1"/>
    </source>
</evidence>
<reference evidence="4" key="1">
    <citation type="journal article" date="2019" name="Int. J. Syst. Evol. Microbiol.">
        <title>The Global Catalogue of Microorganisms (GCM) 10K type strain sequencing project: providing services to taxonomists for standard genome sequencing and annotation.</title>
        <authorList>
            <consortium name="The Broad Institute Genomics Platform"/>
            <consortium name="The Broad Institute Genome Sequencing Center for Infectious Disease"/>
            <person name="Wu L."/>
            <person name="Ma J."/>
        </authorList>
    </citation>
    <scope>NUCLEOTIDE SEQUENCE [LARGE SCALE GENOMIC DNA]</scope>
    <source>
        <strain evidence="4">NBRC 113072</strain>
    </source>
</reference>
<evidence type="ECO:0000313" key="4">
    <source>
        <dbReference type="Proteomes" id="UP001157126"/>
    </source>
</evidence>
<dbReference type="InterPro" id="IPR038404">
    <property type="entry name" value="TRAP_DctP_sf"/>
</dbReference>
<dbReference type="EMBL" id="BSUO01000001">
    <property type="protein sequence ID" value="GMA40953.1"/>
    <property type="molecule type" value="Genomic_DNA"/>
</dbReference>
<evidence type="ECO:0000256" key="1">
    <source>
        <dbReference type="ARBA" id="ARBA00022729"/>
    </source>
</evidence>
<protein>
    <submittedName>
        <fullName evidence="3">C4-dicarboxylate ABC transporter substrate-binding protein</fullName>
    </submittedName>
</protein>
<dbReference type="NCBIfam" id="NF037995">
    <property type="entry name" value="TRAP_S1"/>
    <property type="match status" value="1"/>
</dbReference>
<dbReference type="Gene3D" id="3.40.190.170">
    <property type="entry name" value="Bacterial extracellular solute-binding protein, family 7"/>
    <property type="match status" value="1"/>
</dbReference>
<keyword evidence="4" id="KW-1185">Reference proteome</keyword>
<comment type="caution">
    <text evidence="3">The sequence shown here is derived from an EMBL/GenBank/DDBJ whole genome shotgun (WGS) entry which is preliminary data.</text>
</comment>
<dbReference type="PANTHER" id="PTHR33376">
    <property type="match status" value="1"/>
</dbReference>
<feature type="signal peptide" evidence="2">
    <location>
        <begin position="1"/>
        <end position="18"/>
    </location>
</feature>
<dbReference type="NCBIfam" id="TIGR00787">
    <property type="entry name" value="dctP"/>
    <property type="match status" value="1"/>
</dbReference>
<name>A0ABQ6IW89_9MICO</name>